<dbReference type="SUPFAM" id="SSF52540">
    <property type="entry name" value="P-loop containing nucleoside triphosphate hydrolases"/>
    <property type="match status" value="1"/>
</dbReference>
<reference evidence="10 11" key="1">
    <citation type="submission" date="2015-07" db="EMBL/GenBank/DDBJ databases">
        <title>Genome sequence of Levilinea saccharolytica DSM 16555.</title>
        <authorList>
            <person name="Hemp J."/>
            <person name="Ward L.M."/>
            <person name="Pace L.A."/>
            <person name="Fischer W.W."/>
        </authorList>
    </citation>
    <scope>NUCLEOTIDE SEQUENCE [LARGE SCALE GENOMIC DNA]</scope>
    <source>
        <strain evidence="10 11">KIBI-1</strain>
    </source>
</reference>
<dbReference type="PANTHER" id="PTHR43553">
    <property type="entry name" value="HEAVY METAL TRANSPORTER"/>
    <property type="match status" value="1"/>
</dbReference>
<dbReference type="GO" id="GO:0016887">
    <property type="term" value="F:ATP hydrolysis activity"/>
    <property type="evidence" value="ECO:0007669"/>
    <property type="project" value="InterPro"/>
</dbReference>
<keyword evidence="4" id="KW-1003">Cell membrane</keyword>
<dbReference type="AlphaFoldDB" id="A0A0P6YXW9"/>
<comment type="subcellular location">
    <subcellularLocation>
        <location evidence="1">Cell membrane</location>
    </subcellularLocation>
</comment>
<dbReference type="FunFam" id="3.40.50.300:FF:000224">
    <property type="entry name" value="Energy-coupling factor transporter ATP-binding protein EcfA"/>
    <property type="match status" value="1"/>
</dbReference>
<gene>
    <name evidence="10" type="ORF">ADN01_02735</name>
</gene>
<dbReference type="PANTHER" id="PTHR43553:SF21">
    <property type="entry name" value="ABC TRANSPORTER ATP-BINDING PROTEIN MA_1418-RELATED"/>
    <property type="match status" value="1"/>
</dbReference>
<dbReference type="PROSITE" id="PS50893">
    <property type="entry name" value="ABC_TRANSPORTER_2"/>
    <property type="match status" value="1"/>
</dbReference>
<keyword evidence="6" id="KW-0067">ATP-binding</keyword>
<dbReference type="InterPro" id="IPR015856">
    <property type="entry name" value="ABC_transpr_CbiO/EcfA_su"/>
</dbReference>
<evidence type="ECO:0000256" key="6">
    <source>
        <dbReference type="ARBA" id="ARBA00022840"/>
    </source>
</evidence>
<keyword evidence="8" id="KW-0472">Membrane</keyword>
<keyword evidence="7" id="KW-1278">Translocase</keyword>
<dbReference type="PATRIC" id="fig|229921.5.peg.2543"/>
<evidence type="ECO:0000256" key="7">
    <source>
        <dbReference type="ARBA" id="ARBA00022967"/>
    </source>
</evidence>
<evidence type="ECO:0000313" key="10">
    <source>
        <dbReference type="EMBL" id="KPL90086.1"/>
    </source>
</evidence>
<dbReference type="GO" id="GO:0005524">
    <property type="term" value="F:ATP binding"/>
    <property type="evidence" value="ECO:0007669"/>
    <property type="project" value="UniProtKB-KW"/>
</dbReference>
<evidence type="ECO:0000256" key="3">
    <source>
        <dbReference type="ARBA" id="ARBA00022448"/>
    </source>
</evidence>
<comment type="similarity">
    <text evidence="2">Belongs to the ABC transporter superfamily.</text>
</comment>
<proteinExistence type="inferred from homology"/>
<dbReference type="Pfam" id="PF00005">
    <property type="entry name" value="ABC_tran"/>
    <property type="match status" value="1"/>
</dbReference>
<dbReference type="InterPro" id="IPR003439">
    <property type="entry name" value="ABC_transporter-like_ATP-bd"/>
</dbReference>
<evidence type="ECO:0000256" key="8">
    <source>
        <dbReference type="ARBA" id="ARBA00023136"/>
    </source>
</evidence>
<dbReference type="OrthoDB" id="9784332at2"/>
<dbReference type="InterPro" id="IPR027417">
    <property type="entry name" value="P-loop_NTPase"/>
</dbReference>
<evidence type="ECO:0000313" key="11">
    <source>
        <dbReference type="Proteomes" id="UP000050501"/>
    </source>
</evidence>
<protein>
    <submittedName>
        <fullName evidence="10">Cobalt ABC transporter ATPase</fullName>
    </submittedName>
</protein>
<keyword evidence="3" id="KW-0813">Transport</keyword>
<dbReference type="Gene3D" id="3.40.50.300">
    <property type="entry name" value="P-loop containing nucleotide triphosphate hydrolases"/>
    <property type="match status" value="1"/>
</dbReference>
<dbReference type="EMBL" id="LGCM01000013">
    <property type="protein sequence ID" value="KPL90086.1"/>
    <property type="molecule type" value="Genomic_DNA"/>
</dbReference>
<comment type="caution">
    <text evidence="10">The sequence shown here is derived from an EMBL/GenBank/DDBJ whole genome shotgun (WGS) entry which is preliminary data.</text>
</comment>
<sequence length="291" mass="31886">MSGEKPILEIKDLTFTYAGAETPALKNINLQIFEGEYVALLGLNGSGKTTLQLCINAVIPHMIMGDMEGSVTVQDLDTAEYPTRELAKIVGVVFDNPEFQLSQMSVAEEIALGLENLGVAVEEMNPIIHEVLDIVGLSGLGDRSPFELSGGQQQRLSIAAALAMRPQILVMDEPTSNVDPIGKEEVFAVAAKLNRERKMTVIMAEHEVEVMAAYANRIIVMDHGEVILNGTPTEVFSQLDVLEKAGLRVPQVTEMAYRLEHDRSAHWNSVYPVTTEEAFQRIAPLFGGKHD</sequence>
<evidence type="ECO:0000256" key="5">
    <source>
        <dbReference type="ARBA" id="ARBA00022741"/>
    </source>
</evidence>
<dbReference type="STRING" id="229921.ADN01_02735"/>
<name>A0A0P6YXW9_9CHLR</name>
<dbReference type="CDD" id="cd03225">
    <property type="entry name" value="ABC_cobalt_CbiO_domain1"/>
    <property type="match status" value="1"/>
</dbReference>
<dbReference type="Proteomes" id="UP000050501">
    <property type="component" value="Unassembled WGS sequence"/>
</dbReference>
<dbReference type="RefSeq" id="WP_062416702.1">
    <property type="nucleotide sequence ID" value="NZ_DF967974.1"/>
</dbReference>
<evidence type="ECO:0000256" key="1">
    <source>
        <dbReference type="ARBA" id="ARBA00004236"/>
    </source>
</evidence>
<keyword evidence="5" id="KW-0547">Nucleotide-binding</keyword>
<dbReference type="SMART" id="SM00382">
    <property type="entry name" value="AAA"/>
    <property type="match status" value="1"/>
</dbReference>
<organism evidence="10 11">
    <name type="scientific">Levilinea saccharolytica</name>
    <dbReference type="NCBI Taxonomy" id="229921"/>
    <lineage>
        <taxon>Bacteria</taxon>
        <taxon>Bacillati</taxon>
        <taxon>Chloroflexota</taxon>
        <taxon>Anaerolineae</taxon>
        <taxon>Anaerolineales</taxon>
        <taxon>Anaerolineaceae</taxon>
        <taxon>Levilinea</taxon>
    </lineage>
</organism>
<evidence type="ECO:0000256" key="2">
    <source>
        <dbReference type="ARBA" id="ARBA00005417"/>
    </source>
</evidence>
<evidence type="ECO:0000256" key="4">
    <source>
        <dbReference type="ARBA" id="ARBA00022475"/>
    </source>
</evidence>
<dbReference type="GO" id="GO:0042626">
    <property type="term" value="F:ATPase-coupled transmembrane transporter activity"/>
    <property type="evidence" value="ECO:0007669"/>
    <property type="project" value="TreeGrafter"/>
</dbReference>
<evidence type="ECO:0000259" key="9">
    <source>
        <dbReference type="PROSITE" id="PS50893"/>
    </source>
</evidence>
<accession>A0A0P6YXW9</accession>
<dbReference type="GO" id="GO:0043190">
    <property type="term" value="C:ATP-binding cassette (ABC) transporter complex"/>
    <property type="evidence" value="ECO:0007669"/>
    <property type="project" value="TreeGrafter"/>
</dbReference>
<feature type="domain" description="ABC transporter" evidence="9">
    <location>
        <begin position="8"/>
        <end position="248"/>
    </location>
</feature>
<keyword evidence="11" id="KW-1185">Reference proteome</keyword>
<dbReference type="InterPro" id="IPR050095">
    <property type="entry name" value="ECF_ABC_transporter_ATP-bd"/>
</dbReference>
<dbReference type="PROSITE" id="PS00211">
    <property type="entry name" value="ABC_TRANSPORTER_1"/>
    <property type="match status" value="1"/>
</dbReference>
<dbReference type="InterPro" id="IPR003593">
    <property type="entry name" value="AAA+_ATPase"/>
</dbReference>
<dbReference type="InterPro" id="IPR017871">
    <property type="entry name" value="ABC_transporter-like_CS"/>
</dbReference>